<evidence type="ECO:0000313" key="2">
    <source>
        <dbReference type="Proteomes" id="UP000245207"/>
    </source>
</evidence>
<proteinExistence type="predicted"/>
<sequence length="203" mass="23179">MTVCIQGFGPGIPPDRQVIPENGSDPRFLQLYLYDTDHEVDNRLNHFTNGGTTNLRRDVVEGLIRVLDEHNALVQLFRTARDKLWEADVPEFKVRLFSVVGSAQHELPTTDCIGAIVFEDGPQTESEFDIIIESHSGEPQRVNKLHPCYMAFQLPLLFIYGEQGYHMGLRLLDVGGADTDEDKRITMNAYYAYYYQIHDTVQD</sequence>
<dbReference type="AlphaFoldDB" id="A0A2U1LWE8"/>
<dbReference type="PANTHER" id="PTHR45786:SF74">
    <property type="entry name" value="ATP-DEPENDENT DNA HELICASE"/>
    <property type="match status" value="1"/>
</dbReference>
<dbReference type="STRING" id="35608.A0A2U1LWE8"/>
<name>A0A2U1LWE8_ARTAN</name>
<reference evidence="1 2" key="1">
    <citation type="journal article" date="2018" name="Mol. Plant">
        <title>The genome of Artemisia annua provides insight into the evolution of Asteraceae family and artemisinin biosynthesis.</title>
        <authorList>
            <person name="Shen Q."/>
            <person name="Zhang L."/>
            <person name="Liao Z."/>
            <person name="Wang S."/>
            <person name="Yan T."/>
            <person name="Shi P."/>
            <person name="Liu M."/>
            <person name="Fu X."/>
            <person name="Pan Q."/>
            <person name="Wang Y."/>
            <person name="Lv Z."/>
            <person name="Lu X."/>
            <person name="Zhang F."/>
            <person name="Jiang W."/>
            <person name="Ma Y."/>
            <person name="Chen M."/>
            <person name="Hao X."/>
            <person name="Li L."/>
            <person name="Tang Y."/>
            <person name="Lv G."/>
            <person name="Zhou Y."/>
            <person name="Sun X."/>
            <person name="Brodelius P.E."/>
            <person name="Rose J.K.C."/>
            <person name="Tang K."/>
        </authorList>
    </citation>
    <scope>NUCLEOTIDE SEQUENCE [LARGE SCALE GENOMIC DNA]</scope>
    <source>
        <strain evidence="2">cv. Huhao1</strain>
        <tissue evidence="1">Leaf</tissue>
    </source>
</reference>
<evidence type="ECO:0008006" key="3">
    <source>
        <dbReference type="Google" id="ProtNLM"/>
    </source>
</evidence>
<dbReference type="PANTHER" id="PTHR45786">
    <property type="entry name" value="DNA BINDING PROTEIN-LIKE"/>
    <property type="match status" value="1"/>
</dbReference>
<comment type="caution">
    <text evidence="1">The sequence shown here is derived from an EMBL/GenBank/DDBJ whole genome shotgun (WGS) entry which is preliminary data.</text>
</comment>
<dbReference type="Proteomes" id="UP000245207">
    <property type="component" value="Unassembled WGS sequence"/>
</dbReference>
<accession>A0A2U1LWE8</accession>
<gene>
    <name evidence="1" type="ORF">CTI12_AA445900</name>
</gene>
<keyword evidence="2" id="KW-1185">Reference proteome</keyword>
<dbReference type="EMBL" id="PKPP01007452">
    <property type="protein sequence ID" value="PWA53339.1"/>
    <property type="molecule type" value="Genomic_DNA"/>
</dbReference>
<dbReference type="OrthoDB" id="1928976at2759"/>
<evidence type="ECO:0000313" key="1">
    <source>
        <dbReference type="EMBL" id="PWA53339.1"/>
    </source>
</evidence>
<protein>
    <recommendedName>
        <fullName evidence="3">Helitron helicase-like domain-containing protein</fullName>
    </recommendedName>
</protein>
<organism evidence="1 2">
    <name type="scientific">Artemisia annua</name>
    <name type="common">Sweet wormwood</name>
    <dbReference type="NCBI Taxonomy" id="35608"/>
    <lineage>
        <taxon>Eukaryota</taxon>
        <taxon>Viridiplantae</taxon>
        <taxon>Streptophyta</taxon>
        <taxon>Embryophyta</taxon>
        <taxon>Tracheophyta</taxon>
        <taxon>Spermatophyta</taxon>
        <taxon>Magnoliopsida</taxon>
        <taxon>eudicotyledons</taxon>
        <taxon>Gunneridae</taxon>
        <taxon>Pentapetalae</taxon>
        <taxon>asterids</taxon>
        <taxon>campanulids</taxon>
        <taxon>Asterales</taxon>
        <taxon>Asteraceae</taxon>
        <taxon>Asteroideae</taxon>
        <taxon>Anthemideae</taxon>
        <taxon>Artemisiinae</taxon>
        <taxon>Artemisia</taxon>
    </lineage>
</organism>